<evidence type="ECO:0000259" key="15">
    <source>
        <dbReference type="Pfam" id="PF04389"/>
    </source>
</evidence>
<organism evidence="17 18">
    <name type="scientific">Acer yangbiense</name>
    <dbReference type="NCBI Taxonomy" id="1000413"/>
    <lineage>
        <taxon>Eukaryota</taxon>
        <taxon>Viridiplantae</taxon>
        <taxon>Streptophyta</taxon>
        <taxon>Embryophyta</taxon>
        <taxon>Tracheophyta</taxon>
        <taxon>Spermatophyta</taxon>
        <taxon>Magnoliopsida</taxon>
        <taxon>eudicotyledons</taxon>
        <taxon>Gunneridae</taxon>
        <taxon>Pentapetalae</taxon>
        <taxon>rosids</taxon>
        <taxon>malvids</taxon>
        <taxon>Sapindales</taxon>
        <taxon>Sapindaceae</taxon>
        <taxon>Hippocastanoideae</taxon>
        <taxon>Acereae</taxon>
        <taxon>Acer</taxon>
    </lineage>
</organism>
<dbReference type="PANTHER" id="PTHR12147:SF22">
    <property type="entry name" value="ENDOPLASMIC RETICULUM METALLOPEPTIDASE 1"/>
    <property type="match status" value="1"/>
</dbReference>
<feature type="domain" description="Endoplasmic reticulum metallopeptidase 1-like C-terminal" evidence="16">
    <location>
        <begin position="661"/>
        <end position="884"/>
    </location>
</feature>
<feature type="transmembrane region" description="Helical" evidence="14">
    <location>
        <begin position="15"/>
        <end position="34"/>
    </location>
</feature>
<dbReference type="CDD" id="cd03875">
    <property type="entry name" value="M28_Fxna_like"/>
    <property type="match status" value="1"/>
</dbReference>
<feature type="domain" description="Peptidase M28" evidence="15">
    <location>
        <begin position="130"/>
        <end position="334"/>
    </location>
</feature>
<proteinExistence type="inferred from homology"/>
<evidence type="ECO:0000256" key="11">
    <source>
        <dbReference type="ARBA" id="ARBA00023049"/>
    </source>
</evidence>
<dbReference type="InterPro" id="IPR053973">
    <property type="entry name" value="ERMP1-like_C"/>
</dbReference>
<feature type="transmembrane region" description="Helical" evidence="14">
    <location>
        <begin position="560"/>
        <end position="586"/>
    </location>
</feature>
<keyword evidence="8" id="KW-0256">Endoplasmic reticulum</keyword>
<evidence type="ECO:0000256" key="4">
    <source>
        <dbReference type="ARBA" id="ARBA00022670"/>
    </source>
</evidence>
<feature type="transmembrane region" description="Helical" evidence="14">
    <location>
        <begin position="510"/>
        <end position="539"/>
    </location>
</feature>
<accession>A0A5C7HGG5</accession>
<comment type="similarity">
    <text evidence="3">Belongs to the peptidase M28 family.</text>
</comment>
<sequence length="886" mass="99024">MAFGCDSRDVSGFKFLLFLAVVYGVMSFLAYSAIHTKFVKPLDLDAPLDRFSEARAVEHVRVLSQEIDGRQEGQPGLSEAAEYIKTQLEMIKKKAGSNMKIEIEETVVNGSFNMIFLTRSISLAYRNHTNIVMRISSANSQENDPSVLVNGHFDSPLGSPGAGDCGSCVASMLEVARLTVDSGWVPPRPIIFLFNGAEELFMLGSHGFMKTHKWHNSIGASINIEASGTGGLDLVCQSGPSSWPSQVYAQSAIYPMGNSAAQLYIHNEASIFHMQDVFPVIPGDTDYRIFSQDYGNIPGLDIIFLIGGVYYHTSYDTVDRLLPGSLQVRGENLFSILKAFCNSSELRNAHERESLESTAYGNKDERDVFFDFLTLFMVLYSRNTSMVLHRIPIIIFVAVPFFLRLPNPGLRSWFATSNDFLKGTLFHAAGVILAIIVPITFSILRLLFSTYAMNWFAHPYLAFMMFIPCSLAGLLIPRVVWSRFPLSQDATVLKTSKEGLSDEARFWGAFGYYALFTLAYLLAGLSGGFMTFMLSAAMLPAWIFYRLSIKLYGHQSIRATILYMVPLIPCLTYAVYFCGFLVIFLIEKMSMMGAVPLPYGYYVQDVVVAAIIGLVIGVCVGPLMPVCGHWLARSSVLQFLLHLSVLALALSSQFFPYSTDAPKRVVFQHTFITIDANQVVDSSYDFSVLDSNSLLFVFKHATEVAKQLDIDSEFSLETANMSQQENWLALFPVSFLFTRSLKFPARSDEISKQYKYFPHLSNYKPLTTSDDGYRKVYLNLSLGSLQEVWVAVVNITGPLSNWSFADNKLPPPEMLNGGPPSYILRLSGSSHENWTFWLEANSSEYLRVDVAVLDQVLVDEAKKLKGLFPNWIDVTAYSSFISRYLF</sequence>
<keyword evidence="4" id="KW-0645">Protease</keyword>
<keyword evidence="18" id="KW-1185">Reference proteome</keyword>
<keyword evidence="5 14" id="KW-0812">Transmembrane</keyword>
<feature type="transmembrane region" description="Helical" evidence="14">
    <location>
        <begin position="606"/>
        <end position="624"/>
    </location>
</feature>
<dbReference type="GO" id="GO:0008235">
    <property type="term" value="F:metalloexopeptidase activity"/>
    <property type="evidence" value="ECO:0007669"/>
    <property type="project" value="InterPro"/>
</dbReference>
<dbReference type="Proteomes" id="UP000323000">
    <property type="component" value="Chromosome 8"/>
</dbReference>
<dbReference type="PANTHER" id="PTHR12147">
    <property type="entry name" value="METALLOPEPTIDASE M28 FAMILY MEMBER"/>
    <property type="match status" value="1"/>
</dbReference>
<dbReference type="Pfam" id="PF04389">
    <property type="entry name" value="Peptidase_M28"/>
    <property type="match status" value="1"/>
</dbReference>
<dbReference type="InterPro" id="IPR048024">
    <property type="entry name" value="Fxna-like_M28_dom"/>
</dbReference>
<dbReference type="EMBL" id="VAHF01000008">
    <property type="protein sequence ID" value="TXG56061.1"/>
    <property type="molecule type" value="Genomic_DNA"/>
</dbReference>
<comment type="caution">
    <text evidence="17">The sequence shown here is derived from an EMBL/GenBank/DDBJ whole genome shotgun (WGS) entry which is preliminary data.</text>
</comment>
<dbReference type="AlphaFoldDB" id="A0A5C7HGG5"/>
<evidence type="ECO:0000256" key="7">
    <source>
        <dbReference type="ARBA" id="ARBA00022801"/>
    </source>
</evidence>
<keyword evidence="12 14" id="KW-0472">Membrane</keyword>
<evidence type="ECO:0000313" key="18">
    <source>
        <dbReference type="Proteomes" id="UP000323000"/>
    </source>
</evidence>
<evidence type="ECO:0000256" key="14">
    <source>
        <dbReference type="SAM" id="Phobius"/>
    </source>
</evidence>
<name>A0A5C7HGG5_9ROSI</name>
<evidence type="ECO:0000259" key="16">
    <source>
        <dbReference type="Pfam" id="PF22248"/>
    </source>
</evidence>
<dbReference type="SUPFAM" id="SSF53187">
    <property type="entry name" value="Zn-dependent exopeptidases"/>
    <property type="match status" value="1"/>
</dbReference>
<protein>
    <submittedName>
        <fullName evidence="17">Uncharacterized protein</fullName>
    </submittedName>
</protein>
<evidence type="ECO:0000256" key="5">
    <source>
        <dbReference type="ARBA" id="ARBA00022692"/>
    </source>
</evidence>
<dbReference type="GO" id="GO:0046872">
    <property type="term" value="F:metal ion binding"/>
    <property type="evidence" value="ECO:0007669"/>
    <property type="project" value="UniProtKB-KW"/>
</dbReference>
<keyword evidence="13" id="KW-0325">Glycoprotein</keyword>
<comment type="subcellular location">
    <subcellularLocation>
        <location evidence="2">Endoplasmic reticulum membrane</location>
        <topology evidence="2">Multi-pass membrane protein</topology>
    </subcellularLocation>
</comment>
<dbReference type="Pfam" id="PF22248">
    <property type="entry name" value="ERMP1_C"/>
    <property type="match status" value="1"/>
</dbReference>
<keyword evidence="10 14" id="KW-1133">Transmembrane helix</keyword>
<dbReference type="FunFam" id="3.40.630.10:FF:000008">
    <property type="entry name" value="Endoplasmic reticulum metallopeptidase 1"/>
    <property type="match status" value="1"/>
</dbReference>
<dbReference type="OrthoDB" id="76293at2759"/>
<evidence type="ECO:0000256" key="1">
    <source>
        <dbReference type="ARBA" id="ARBA00001947"/>
    </source>
</evidence>
<feature type="transmembrane region" description="Helical" evidence="14">
    <location>
        <begin position="636"/>
        <end position="655"/>
    </location>
</feature>
<gene>
    <name evidence="17" type="ORF">EZV62_017374</name>
</gene>
<dbReference type="InterPro" id="IPR007484">
    <property type="entry name" value="Peptidase_M28"/>
</dbReference>
<dbReference type="InterPro" id="IPR045175">
    <property type="entry name" value="M28_fam"/>
</dbReference>
<evidence type="ECO:0000256" key="9">
    <source>
        <dbReference type="ARBA" id="ARBA00022833"/>
    </source>
</evidence>
<keyword evidence="9" id="KW-0862">Zinc</keyword>
<evidence type="ECO:0000256" key="6">
    <source>
        <dbReference type="ARBA" id="ARBA00022723"/>
    </source>
</evidence>
<keyword evidence="6" id="KW-0479">Metal-binding</keyword>
<evidence type="ECO:0000256" key="10">
    <source>
        <dbReference type="ARBA" id="ARBA00022989"/>
    </source>
</evidence>
<dbReference type="GO" id="GO:0005789">
    <property type="term" value="C:endoplasmic reticulum membrane"/>
    <property type="evidence" value="ECO:0007669"/>
    <property type="project" value="UniProtKB-SubCell"/>
</dbReference>
<evidence type="ECO:0000256" key="2">
    <source>
        <dbReference type="ARBA" id="ARBA00004477"/>
    </source>
</evidence>
<comment type="cofactor">
    <cofactor evidence="1">
        <name>Zn(2+)</name>
        <dbReference type="ChEBI" id="CHEBI:29105"/>
    </cofactor>
</comment>
<evidence type="ECO:0000256" key="12">
    <source>
        <dbReference type="ARBA" id="ARBA00023136"/>
    </source>
</evidence>
<evidence type="ECO:0000256" key="3">
    <source>
        <dbReference type="ARBA" id="ARBA00010918"/>
    </source>
</evidence>
<evidence type="ECO:0000256" key="8">
    <source>
        <dbReference type="ARBA" id="ARBA00022824"/>
    </source>
</evidence>
<feature type="transmembrane region" description="Helical" evidence="14">
    <location>
        <begin position="387"/>
        <end position="405"/>
    </location>
</feature>
<feature type="transmembrane region" description="Helical" evidence="14">
    <location>
        <begin position="425"/>
        <end position="448"/>
    </location>
</feature>
<keyword evidence="11" id="KW-0482">Metalloprotease</keyword>
<dbReference type="GO" id="GO:0006508">
    <property type="term" value="P:proteolysis"/>
    <property type="evidence" value="ECO:0007669"/>
    <property type="project" value="UniProtKB-KW"/>
</dbReference>
<evidence type="ECO:0000313" key="17">
    <source>
        <dbReference type="EMBL" id="TXG56061.1"/>
    </source>
</evidence>
<keyword evidence="7" id="KW-0378">Hydrolase</keyword>
<reference evidence="18" key="1">
    <citation type="journal article" date="2019" name="Gigascience">
        <title>De novo genome assembly of the endangered Acer yangbiense, a plant species with extremely small populations endemic to Yunnan Province, China.</title>
        <authorList>
            <person name="Yang J."/>
            <person name="Wariss H.M."/>
            <person name="Tao L."/>
            <person name="Zhang R."/>
            <person name="Yun Q."/>
            <person name="Hollingsworth P."/>
            <person name="Dao Z."/>
            <person name="Luo G."/>
            <person name="Guo H."/>
            <person name="Ma Y."/>
            <person name="Sun W."/>
        </authorList>
    </citation>
    <scope>NUCLEOTIDE SEQUENCE [LARGE SCALE GENOMIC DNA]</scope>
    <source>
        <strain evidence="18">cv. Malutang</strain>
    </source>
</reference>
<dbReference type="Gene3D" id="3.40.630.10">
    <property type="entry name" value="Zn peptidases"/>
    <property type="match status" value="1"/>
</dbReference>
<evidence type="ECO:0000256" key="13">
    <source>
        <dbReference type="ARBA" id="ARBA00023180"/>
    </source>
</evidence>
<feature type="transmembrane region" description="Helical" evidence="14">
    <location>
        <begin position="460"/>
        <end position="481"/>
    </location>
</feature>